<feature type="non-terminal residue" evidence="4">
    <location>
        <position position="337"/>
    </location>
</feature>
<dbReference type="SUPFAM" id="SSF52172">
    <property type="entry name" value="CheY-like"/>
    <property type="match status" value="1"/>
</dbReference>
<dbReference type="PANTHER" id="PTHR44591:SF3">
    <property type="entry name" value="RESPONSE REGULATORY DOMAIN-CONTAINING PROTEIN"/>
    <property type="match status" value="1"/>
</dbReference>
<proteinExistence type="predicted"/>
<comment type="caution">
    <text evidence="4">The sequence shown here is derived from an EMBL/GenBank/DDBJ whole genome shotgun (WGS) entry which is preliminary data.</text>
</comment>
<evidence type="ECO:0000256" key="1">
    <source>
        <dbReference type="ARBA" id="ARBA00022553"/>
    </source>
</evidence>
<feature type="domain" description="Response regulatory" evidence="3">
    <location>
        <begin position="5"/>
        <end position="122"/>
    </location>
</feature>
<dbReference type="STRING" id="1286106.MPL1_04070"/>
<gene>
    <name evidence="4" type="ORF">MPL1_04070</name>
</gene>
<dbReference type="eggNOG" id="COG0784">
    <property type="taxonomic scope" value="Bacteria"/>
</dbReference>
<dbReference type="AlphaFoldDB" id="M7P2G4"/>
<dbReference type="OrthoDB" id="9800897at2"/>
<organism evidence="4 5">
    <name type="scientific">Methylophaga lonarensis MPL</name>
    <dbReference type="NCBI Taxonomy" id="1286106"/>
    <lineage>
        <taxon>Bacteria</taxon>
        <taxon>Pseudomonadati</taxon>
        <taxon>Pseudomonadota</taxon>
        <taxon>Gammaproteobacteria</taxon>
        <taxon>Thiotrichales</taxon>
        <taxon>Piscirickettsiaceae</taxon>
        <taxon>Methylophaga</taxon>
    </lineage>
</organism>
<dbReference type="PROSITE" id="PS50110">
    <property type="entry name" value="RESPONSE_REGULATORY"/>
    <property type="match status" value="1"/>
</dbReference>
<reference evidence="4 5" key="1">
    <citation type="journal article" date="2013" name="Genome Announc.">
        <title>Draft Genome Sequence of Methylophaga lonarensis MPLT, a Haloalkaliphilic (Non-Methane-Utilizing) Methylotroph.</title>
        <authorList>
            <person name="Shetty S.A."/>
            <person name="Marathe N.P."/>
            <person name="Munot H."/>
            <person name="Antony C.P."/>
            <person name="Dhotre D.P."/>
            <person name="Murrell J.C."/>
            <person name="Shouche Y.S."/>
        </authorList>
    </citation>
    <scope>NUCLEOTIDE SEQUENCE [LARGE SCALE GENOMIC DNA]</scope>
    <source>
        <strain evidence="4 5">MPL</strain>
    </source>
</reference>
<dbReference type="EMBL" id="APHR01000017">
    <property type="protein sequence ID" value="EMR13682.1"/>
    <property type="molecule type" value="Genomic_DNA"/>
</dbReference>
<dbReference type="Pfam" id="PF00072">
    <property type="entry name" value="Response_reg"/>
    <property type="match status" value="1"/>
</dbReference>
<evidence type="ECO:0000259" key="3">
    <source>
        <dbReference type="PROSITE" id="PS50110"/>
    </source>
</evidence>
<dbReference type="InterPro" id="IPR001789">
    <property type="entry name" value="Sig_transdc_resp-reg_receiver"/>
</dbReference>
<dbReference type="SMART" id="SM00448">
    <property type="entry name" value="REC"/>
    <property type="match status" value="1"/>
</dbReference>
<dbReference type="InterPro" id="IPR050595">
    <property type="entry name" value="Bact_response_regulator"/>
</dbReference>
<sequence>MSILTAMIVDDSRVARMTLSKMLKARELEVIEFSDAEQALQALQEQASPDVIFMDMMMEGMDGLTATARIKSDPSFANIPVIICTGNDGEVEQHRADIAGAHSILSKPPATEVLDAIIAELHSAEPELTVSFADEDTLTFEQPDDADDGLSFDLSASLAPELPELNIAEPRKDAEKPVLAEVEATLNRTFVPQLQSTIEQQTRQLTEQLFEQLAEKLRQEIASQPAADSSLALMDAEPSSQQPTTAAPEFSETELAEAIQAGIREQLAGVLNQQQADLRTQLTAEVMQSVQAELQRELQKISGKQIEAMVANKTVGTTRQVTNASCQHGTGLAAAFG</sequence>
<accession>M7P2G4</accession>
<dbReference type="GO" id="GO:0000160">
    <property type="term" value="P:phosphorelay signal transduction system"/>
    <property type="evidence" value="ECO:0007669"/>
    <property type="project" value="InterPro"/>
</dbReference>
<dbReference type="RefSeq" id="WP_009725838.1">
    <property type="nucleotide sequence ID" value="NZ_APHR01000017.1"/>
</dbReference>
<dbReference type="Gene3D" id="3.40.50.2300">
    <property type="match status" value="1"/>
</dbReference>
<keyword evidence="5" id="KW-1185">Reference proteome</keyword>
<evidence type="ECO:0000313" key="4">
    <source>
        <dbReference type="EMBL" id="EMR13682.1"/>
    </source>
</evidence>
<dbReference type="PANTHER" id="PTHR44591">
    <property type="entry name" value="STRESS RESPONSE REGULATOR PROTEIN 1"/>
    <property type="match status" value="1"/>
</dbReference>
<evidence type="ECO:0000256" key="2">
    <source>
        <dbReference type="PROSITE-ProRule" id="PRU00169"/>
    </source>
</evidence>
<evidence type="ECO:0000313" key="5">
    <source>
        <dbReference type="Proteomes" id="UP000012019"/>
    </source>
</evidence>
<name>M7P2G4_9GAMM</name>
<dbReference type="InterPro" id="IPR011006">
    <property type="entry name" value="CheY-like_superfamily"/>
</dbReference>
<dbReference type="Proteomes" id="UP000012019">
    <property type="component" value="Unassembled WGS sequence"/>
</dbReference>
<protein>
    <submittedName>
        <fullName evidence="4">CheY-like receiver protein</fullName>
    </submittedName>
</protein>
<keyword evidence="1 2" id="KW-0597">Phosphoprotein</keyword>
<feature type="modified residue" description="4-aspartylphosphate" evidence="2">
    <location>
        <position position="55"/>
    </location>
</feature>